<dbReference type="OrthoDB" id="9782387at2"/>
<dbReference type="eggNOG" id="COG1180">
    <property type="taxonomic scope" value="Bacteria"/>
</dbReference>
<evidence type="ECO:0000313" key="10">
    <source>
        <dbReference type="Proteomes" id="UP000001508"/>
    </source>
</evidence>
<evidence type="ECO:0000256" key="2">
    <source>
        <dbReference type="ARBA" id="ARBA00022485"/>
    </source>
</evidence>
<name>D6Z3Y2_DESAT</name>
<dbReference type="EMBL" id="CP001940">
    <property type="protein sequence ID" value="ADH86257.1"/>
    <property type="molecule type" value="Genomic_DNA"/>
</dbReference>
<evidence type="ECO:0000256" key="3">
    <source>
        <dbReference type="ARBA" id="ARBA00022691"/>
    </source>
</evidence>
<dbReference type="STRING" id="589865.DaAHT2_1562"/>
<comment type="cofactor">
    <cofactor evidence="1">
        <name>[4Fe-4S] cluster</name>
        <dbReference type="ChEBI" id="CHEBI:49883"/>
    </cofactor>
</comment>
<reference evidence="10" key="1">
    <citation type="submission" date="2010-02" db="EMBL/GenBank/DDBJ databases">
        <title>Complete sequence of Desulfurivibrio alkaliphilus AHT2.</title>
        <authorList>
            <consortium name="US DOE Joint Genome Institute"/>
            <person name="Pitluck S."/>
            <person name="Chertkov O."/>
            <person name="Detter J.C."/>
            <person name="Han C."/>
            <person name="Tapia R."/>
            <person name="Larimer F."/>
            <person name="Land M."/>
            <person name="Hauser L."/>
            <person name="Kyrpides N."/>
            <person name="Mikhailova N."/>
            <person name="Sorokin D.Y."/>
            <person name="Muyzer G."/>
            <person name="Woyke T."/>
        </authorList>
    </citation>
    <scope>NUCLEOTIDE SEQUENCE [LARGE SCALE GENOMIC DNA]</scope>
    <source>
        <strain evidence="10">DSM 19089 / UNIQEM U267 / AHT2</strain>
    </source>
</reference>
<keyword evidence="4" id="KW-0479">Metal-binding</keyword>
<dbReference type="SFLD" id="SFLDS00029">
    <property type="entry name" value="Radical_SAM"/>
    <property type="match status" value="1"/>
</dbReference>
<dbReference type="InterPro" id="IPR012840">
    <property type="entry name" value="NrdG2"/>
</dbReference>
<evidence type="ECO:0000313" key="9">
    <source>
        <dbReference type="EMBL" id="ADH86257.1"/>
    </source>
</evidence>
<dbReference type="InParanoid" id="D6Z3Y2"/>
<dbReference type="KEGG" id="dak:DaAHT2_1562"/>
<dbReference type="GO" id="GO:0003824">
    <property type="term" value="F:catalytic activity"/>
    <property type="evidence" value="ECO:0007669"/>
    <property type="project" value="InterPro"/>
</dbReference>
<organism evidence="9 10">
    <name type="scientific">Desulfurivibrio alkaliphilus (strain DSM 19089 / UNIQEM U267 / AHT2)</name>
    <dbReference type="NCBI Taxonomy" id="589865"/>
    <lineage>
        <taxon>Bacteria</taxon>
        <taxon>Pseudomonadati</taxon>
        <taxon>Thermodesulfobacteriota</taxon>
        <taxon>Desulfobulbia</taxon>
        <taxon>Desulfobulbales</taxon>
        <taxon>Desulfobulbaceae</taxon>
        <taxon>Desulfurivibrio</taxon>
    </lineage>
</organism>
<dbReference type="NCBIfam" id="TIGR02495">
    <property type="entry name" value="NrdG2"/>
    <property type="match status" value="1"/>
</dbReference>
<evidence type="ECO:0000256" key="6">
    <source>
        <dbReference type="ARBA" id="ARBA00023014"/>
    </source>
</evidence>
<evidence type="ECO:0000256" key="4">
    <source>
        <dbReference type="ARBA" id="ARBA00022723"/>
    </source>
</evidence>
<dbReference type="AlphaFoldDB" id="D6Z3Y2"/>
<dbReference type="Gene3D" id="3.20.20.70">
    <property type="entry name" value="Aldolase class I"/>
    <property type="match status" value="1"/>
</dbReference>
<evidence type="ECO:0000256" key="7">
    <source>
        <dbReference type="SAM" id="MobiDB-lite"/>
    </source>
</evidence>
<accession>D6Z3Y2</accession>
<feature type="domain" description="Radical SAM core" evidence="8">
    <location>
        <begin position="13"/>
        <end position="203"/>
    </location>
</feature>
<dbReference type="PROSITE" id="PS51918">
    <property type="entry name" value="RADICAL_SAM"/>
    <property type="match status" value="1"/>
</dbReference>
<dbReference type="GO" id="GO:0051539">
    <property type="term" value="F:4 iron, 4 sulfur cluster binding"/>
    <property type="evidence" value="ECO:0007669"/>
    <property type="project" value="UniProtKB-KW"/>
</dbReference>
<dbReference type="RefSeq" id="WP_013163784.1">
    <property type="nucleotide sequence ID" value="NC_014216.1"/>
</dbReference>
<dbReference type="InterPro" id="IPR034457">
    <property type="entry name" value="Organic_radical-activating"/>
</dbReference>
<dbReference type="CDD" id="cd01335">
    <property type="entry name" value="Radical_SAM"/>
    <property type="match status" value="1"/>
</dbReference>
<dbReference type="InterPro" id="IPR058240">
    <property type="entry name" value="rSAM_sf"/>
</dbReference>
<dbReference type="PANTHER" id="PTHR30352">
    <property type="entry name" value="PYRUVATE FORMATE-LYASE-ACTIVATING ENZYME"/>
    <property type="match status" value="1"/>
</dbReference>
<dbReference type="PANTHER" id="PTHR30352:SF13">
    <property type="entry name" value="GLYCYL-RADICAL ENZYME ACTIVATING ENZYME YJJW-RELATED"/>
    <property type="match status" value="1"/>
</dbReference>
<dbReference type="HOGENOM" id="CLU_078147_2_1_7"/>
<dbReference type="InterPro" id="IPR007197">
    <property type="entry name" value="rSAM"/>
</dbReference>
<protein>
    <submittedName>
        <fullName evidence="9">Anaerobic ribonucleoside-triphosphate reductase activating protein</fullName>
    </submittedName>
</protein>
<dbReference type="SUPFAM" id="SSF102114">
    <property type="entry name" value="Radical SAM enzymes"/>
    <property type="match status" value="1"/>
</dbReference>
<proteinExistence type="predicted"/>
<gene>
    <name evidence="9" type="ordered locus">DaAHT2_1562</name>
</gene>
<keyword evidence="10" id="KW-1185">Reference proteome</keyword>
<dbReference type="Proteomes" id="UP000001508">
    <property type="component" value="Chromosome"/>
</dbReference>
<evidence type="ECO:0000256" key="5">
    <source>
        <dbReference type="ARBA" id="ARBA00023004"/>
    </source>
</evidence>
<dbReference type="GO" id="GO:0046872">
    <property type="term" value="F:metal ion binding"/>
    <property type="evidence" value="ECO:0007669"/>
    <property type="project" value="UniProtKB-KW"/>
</dbReference>
<dbReference type="FunCoup" id="D6Z3Y2">
    <property type="interactions" value="167"/>
</dbReference>
<dbReference type="Pfam" id="PF04055">
    <property type="entry name" value="Radical_SAM"/>
    <property type="match status" value="1"/>
</dbReference>
<feature type="region of interest" description="Disordered" evidence="7">
    <location>
        <begin position="184"/>
        <end position="203"/>
    </location>
</feature>
<sequence length="203" mass="21885">MNIGGFHPASFNDFPGRVAAVIFTQGCNFRCPWCHNAELIPAAAPAGADLYAPEEILARLAARRNKLGGAVISGGEPTLQPDLLDFCREIKKLGLAVKVDSNGSRPEILAKLLAAKVVDFLAMDIKAPPAKYEQLVSTKVDLEAIRRSIALIAASGLAHQFRTTMVDHLLTAADLDEIRRLLPAASPHKTQPYRPSQPAEQEG</sequence>
<keyword evidence="3" id="KW-0949">S-adenosyl-L-methionine</keyword>
<keyword evidence="5" id="KW-0408">Iron</keyword>
<dbReference type="SFLD" id="SFLDG01094">
    <property type="entry name" value="Uncharacterised_Radical_SAM_Su"/>
    <property type="match status" value="1"/>
</dbReference>
<evidence type="ECO:0000256" key="1">
    <source>
        <dbReference type="ARBA" id="ARBA00001966"/>
    </source>
</evidence>
<keyword evidence="6" id="KW-0411">Iron-sulfur</keyword>
<dbReference type="InterPro" id="IPR013785">
    <property type="entry name" value="Aldolase_TIM"/>
</dbReference>
<keyword evidence="2" id="KW-0004">4Fe-4S</keyword>
<evidence type="ECO:0000259" key="8">
    <source>
        <dbReference type="PROSITE" id="PS51918"/>
    </source>
</evidence>